<comment type="caution">
    <text evidence="1">The sequence shown here is derived from an EMBL/GenBank/DDBJ whole genome shotgun (WGS) entry which is preliminary data.</text>
</comment>
<proteinExistence type="predicted"/>
<dbReference type="Proteomes" id="UP000499080">
    <property type="component" value="Unassembled WGS sequence"/>
</dbReference>
<evidence type="ECO:0000313" key="2">
    <source>
        <dbReference type="Proteomes" id="UP000499080"/>
    </source>
</evidence>
<evidence type="ECO:0000313" key="1">
    <source>
        <dbReference type="EMBL" id="GBN23285.1"/>
    </source>
</evidence>
<organism evidence="1 2">
    <name type="scientific">Araneus ventricosus</name>
    <name type="common">Orbweaver spider</name>
    <name type="synonym">Epeira ventricosa</name>
    <dbReference type="NCBI Taxonomy" id="182803"/>
    <lineage>
        <taxon>Eukaryota</taxon>
        <taxon>Metazoa</taxon>
        <taxon>Ecdysozoa</taxon>
        <taxon>Arthropoda</taxon>
        <taxon>Chelicerata</taxon>
        <taxon>Arachnida</taxon>
        <taxon>Araneae</taxon>
        <taxon>Araneomorphae</taxon>
        <taxon>Entelegynae</taxon>
        <taxon>Araneoidea</taxon>
        <taxon>Araneidae</taxon>
        <taxon>Araneus</taxon>
    </lineage>
</organism>
<protein>
    <submittedName>
        <fullName evidence="1">Uncharacterized protein</fullName>
    </submittedName>
</protein>
<reference evidence="1 2" key="1">
    <citation type="journal article" date="2019" name="Sci. Rep.">
        <title>Orb-weaving spider Araneus ventricosus genome elucidates the spidroin gene catalogue.</title>
        <authorList>
            <person name="Kono N."/>
            <person name="Nakamura H."/>
            <person name="Ohtoshi R."/>
            <person name="Moran D.A.P."/>
            <person name="Shinohara A."/>
            <person name="Yoshida Y."/>
            <person name="Fujiwara M."/>
            <person name="Mori M."/>
            <person name="Tomita M."/>
            <person name="Arakawa K."/>
        </authorList>
    </citation>
    <scope>NUCLEOTIDE SEQUENCE [LARGE SCALE GENOMIC DNA]</scope>
</reference>
<dbReference type="AlphaFoldDB" id="A0A4Y2M846"/>
<name>A0A4Y2M846_ARAVE</name>
<sequence>MMRITGKYWRYVMKAFFPRRLTDQMCLECFNSIDTGTSQTSVQAKVDGRPNIAAKFPPPFFVRVSRPDQLGEKEGFLRIRTVPPVIVVFEDCWGISLIFERGTWTFPNFEIPLIQCS</sequence>
<accession>A0A4Y2M846</accession>
<gene>
    <name evidence="1" type="ORF">AVEN_257829_1</name>
</gene>
<keyword evidence="2" id="KW-1185">Reference proteome</keyword>
<dbReference type="EMBL" id="BGPR01006974">
    <property type="protein sequence ID" value="GBN23285.1"/>
    <property type="molecule type" value="Genomic_DNA"/>
</dbReference>